<keyword evidence="4" id="KW-1185">Reference proteome</keyword>
<feature type="compositionally biased region" description="Acidic residues" evidence="1">
    <location>
        <begin position="90"/>
        <end position="104"/>
    </location>
</feature>
<accession>A0A0P7B5H4</accession>
<evidence type="ECO:0000313" key="4">
    <source>
        <dbReference type="Proteomes" id="UP000050424"/>
    </source>
</evidence>
<dbReference type="AlphaFoldDB" id="A0A0P7B5H4"/>
<evidence type="ECO:0000256" key="1">
    <source>
        <dbReference type="SAM" id="MobiDB-lite"/>
    </source>
</evidence>
<dbReference type="Proteomes" id="UP000050424">
    <property type="component" value="Unassembled WGS sequence"/>
</dbReference>
<protein>
    <submittedName>
        <fullName evidence="3">Uncharacterized protein</fullName>
    </submittedName>
</protein>
<dbReference type="OrthoDB" id="5427070at2759"/>
<keyword evidence="2" id="KW-0812">Transmembrane</keyword>
<keyword evidence="2" id="KW-0472">Membrane</keyword>
<feature type="compositionally biased region" description="Basic and acidic residues" evidence="1">
    <location>
        <begin position="105"/>
        <end position="135"/>
    </location>
</feature>
<reference evidence="3 4" key="1">
    <citation type="submission" date="2015-09" db="EMBL/GenBank/DDBJ databases">
        <title>Draft genome of a European isolate of the apple canker pathogen Neonectria ditissima.</title>
        <authorList>
            <person name="Gomez-Cortecero A."/>
            <person name="Harrison R.J."/>
            <person name="Armitage A.D."/>
        </authorList>
    </citation>
    <scope>NUCLEOTIDE SEQUENCE [LARGE SCALE GENOMIC DNA]</scope>
    <source>
        <strain evidence="3 4">R09/05</strain>
    </source>
</reference>
<comment type="caution">
    <text evidence="3">The sequence shown here is derived from an EMBL/GenBank/DDBJ whole genome shotgun (WGS) entry which is preliminary data.</text>
</comment>
<gene>
    <name evidence="3" type="ORF">AK830_g5291</name>
</gene>
<dbReference type="EMBL" id="LKCW01000068">
    <property type="protein sequence ID" value="KPM41267.1"/>
    <property type="molecule type" value="Genomic_DNA"/>
</dbReference>
<sequence>MGATVSVIKTLIVPAVISLIIFVLLTYVVLPAWRTYRSRYSQYLPLDSLSSQTSSLRQRIAAGLASISLPGSWSPDRNLVFDSRASSDDGLGDDDGEELGDVDDETWRVMGRDVQTDQPDHNRRLSRDLEEGFRDDSDDEPDRPMQTTNVSI</sequence>
<evidence type="ECO:0000256" key="2">
    <source>
        <dbReference type="SAM" id="Phobius"/>
    </source>
</evidence>
<keyword evidence="2" id="KW-1133">Transmembrane helix</keyword>
<proteinExistence type="predicted"/>
<name>A0A0P7B5H4_9HYPO</name>
<dbReference type="STRING" id="78410.A0A0P7B5H4"/>
<feature type="region of interest" description="Disordered" evidence="1">
    <location>
        <begin position="80"/>
        <end position="152"/>
    </location>
</feature>
<organism evidence="3 4">
    <name type="scientific">Neonectria ditissima</name>
    <dbReference type="NCBI Taxonomy" id="78410"/>
    <lineage>
        <taxon>Eukaryota</taxon>
        <taxon>Fungi</taxon>
        <taxon>Dikarya</taxon>
        <taxon>Ascomycota</taxon>
        <taxon>Pezizomycotina</taxon>
        <taxon>Sordariomycetes</taxon>
        <taxon>Hypocreomycetidae</taxon>
        <taxon>Hypocreales</taxon>
        <taxon>Nectriaceae</taxon>
        <taxon>Neonectria</taxon>
    </lineage>
</organism>
<evidence type="ECO:0000313" key="3">
    <source>
        <dbReference type="EMBL" id="KPM41267.1"/>
    </source>
</evidence>
<feature type="transmembrane region" description="Helical" evidence="2">
    <location>
        <begin position="12"/>
        <end position="33"/>
    </location>
</feature>